<dbReference type="AlphaFoldDB" id="A0A6S6U447"/>
<dbReference type="InterPro" id="IPR038440">
    <property type="entry name" value="FimV_C_sf"/>
</dbReference>
<dbReference type="PANTHER" id="PTHR23159:SF31">
    <property type="entry name" value="CENTROSOME-ASSOCIATED PROTEIN CEP250 ISOFORM X1"/>
    <property type="match status" value="1"/>
</dbReference>
<keyword evidence="2" id="KW-0732">Signal</keyword>
<sequence>MNIVPRLGLLATVGASIAVCAAPVAFAETTVVEIKANDTLGAIISDAYPGYRNRDALMQLILERNPQAFVNNNINFLVLGKTLNLPGADELGAAIEVAPPPPPVQQVVSPVIAAEAESKLKQMTEQRDQLRQQLEQLETDNKALRDTVSRLEATGIEQSEQLKKLEEQIEALKSDAEEQLVAAETPSSEIVKQLAESGRKLEQLQTRYDESIKDNQGLQQQLTEKAALESEASELKKQLSELQGGGVQKTANTELQSQLDALKQQSESLRADNEKVVAELNAVSAKLEVSESEADALRTELEASNKQLEVSQSDVATLRTELNTSNENNTALSSEMGQIKAATETDVTLAPVNPSEKPGSTWWPWLLALLLLPVAWLLGQRSRPVSVIPVAEEAKAGVKTIEIAAAADPVVPEALTSDQLDQMAFSGIKTVTTPDDPDAAIKLDMARAYLDLRNAEAANDVLKEVIQEGGSRQQQEAKEIQSFIA</sequence>
<feature type="signal peptide" evidence="2">
    <location>
        <begin position="1"/>
        <end position="21"/>
    </location>
</feature>
<dbReference type="NCBIfam" id="TIGR03504">
    <property type="entry name" value="FimV_Cterm"/>
    <property type="match status" value="1"/>
</dbReference>
<evidence type="ECO:0000256" key="1">
    <source>
        <dbReference type="SAM" id="Coils"/>
    </source>
</evidence>
<dbReference type="EMBL" id="CACVAV010000331">
    <property type="protein sequence ID" value="CAA6821479.1"/>
    <property type="molecule type" value="Genomic_DNA"/>
</dbReference>
<dbReference type="PANTHER" id="PTHR23159">
    <property type="entry name" value="CENTROSOMAL PROTEIN 2"/>
    <property type="match status" value="1"/>
</dbReference>
<evidence type="ECO:0000256" key="2">
    <source>
        <dbReference type="SAM" id="SignalP"/>
    </source>
</evidence>
<dbReference type="Gene3D" id="1.20.58.2200">
    <property type="match status" value="1"/>
</dbReference>
<name>A0A6S6U447_9GAMM</name>
<dbReference type="InterPro" id="IPR020011">
    <property type="entry name" value="FimV_C"/>
</dbReference>
<accession>A0A6S6U447</accession>
<organism evidence="3">
    <name type="scientific">uncultured Thiotrichaceae bacterium</name>
    <dbReference type="NCBI Taxonomy" id="298394"/>
    <lineage>
        <taxon>Bacteria</taxon>
        <taxon>Pseudomonadati</taxon>
        <taxon>Pseudomonadota</taxon>
        <taxon>Gammaproteobacteria</taxon>
        <taxon>Thiotrichales</taxon>
        <taxon>Thiotrichaceae</taxon>
        <taxon>environmental samples</taxon>
    </lineage>
</organism>
<evidence type="ECO:0000313" key="3">
    <source>
        <dbReference type="EMBL" id="CAA6821479.1"/>
    </source>
</evidence>
<gene>
    <name evidence="3" type="ORF">HELGO_WM22403</name>
</gene>
<evidence type="ECO:0008006" key="4">
    <source>
        <dbReference type="Google" id="ProtNLM"/>
    </source>
</evidence>
<protein>
    <recommendedName>
        <fullName evidence="4">LysM domain-containing protein</fullName>
    </recommendedName>
</protein>
<feature type="coiled-coil region" evidence="1">
    <location>
        <begin position="113"/>
        <end position="321"/>
    </location>
</feature>
<keyword evidence="1" id="KW-0175">Coiled coil</keyword>
<feature type="chain" id="PRO_5027777313" description="LysM domain-containing protein" evidence="2">
    <location>
        <begin position="22"/>
        <end position="485"/>
    </location>
</feature>
<reference evidence="3" key="1">
    <citation type="submission" date="2020-01" db="EMBL/GenBank/DDBJ databases">
        <authorList>
            <person name="Meier V. D."/>
            <person name="Meier V D."/>
        </authorList>
    </citation>
    <scope>NUCLEOTIDE SEQUENCE</scope>
    <source>
        <strain evidence="3">HLG_WM_MAG_08</strain>
    </source>
</reference>
<proteinExistence type="predicted"/>